<protein>
    <submittedName>
        <fullName evidence="1">Uncharacterized protein</fullName>
    </submittedName>
</protein>
<evidence type="ECO:0000313" key="1">
    <source>
        <dbReference type="EMBL" id="MFG6428854.1"/>
    </source>
</evidence>
<dbReference type="RefSeq" id="WP_394475823.1">
    <property type="nucleotide sequence ID" value="NZ_JBIGHV010000001.1"/>
</dbReference>
<dbReference type="Proteomes" id="UP001606210">
    <property type="component" value="Unassembled WGS sequence"/>
</dbReference>
<name>A0ABW7EWW9_9BURK</name>
<comment type="caution">
    <text evidence="1">The sequence shown here is derived from an EMBL/GenBank/DDBJ whole genome shotgun (WGS) entry which is preliminary data.</text>
</comment>
<evidence type="ECO:0000313" key="2">
    <source>
        <dbReference type="Proteomes" id="UP001606210"/>
    </source>
</evidence>
<gene>
    <name evidence="1" type="ORF">ACG00Y_02970</name>
</gene>
<accession>A0ABW7EWW9</accession>
<dbReference type="EMBL" id="JBIGHV010000001">
    <property type="protein sequence ID" value="MFG6428854.1"/>
    <property type="molecule type" value="Genomic_DNA"/>
</dbReference>
<organism evidence="1 2">
    <name type="scientific">Pelomonas parva</name>
    <dbReference type="NCBI Taxonomy" id="3299032"/>
    <lineage>
        <taxon>Bacteria</taxon>
        <taxon>Pseudomonadati</taxon>
        <taxon>Pseudomonadota</taxon>
        <taxon>Betaproteobacteria</taxon>
        <taxon>Burkholderiales</taxon>
        <taxon>Sphaerotilaceae</taxon>
        <taxon>Roseateles</taxon>
    </lineage>
</organism>
<keyword evidence="2" id="KW-1185">Reference proteome</keyword>
<proteinExistence type="predicted"/>
<reference evidence="1 2" key="1">
    <citation type="submission" date="2024-08" db="EMBL/GenBank/DDBJ databases">
        <authorList>
            <person name="Lu H."/>
        </authorList>
    </citation>
    <scope>NUCLEOTIDE SEQUENCE [LARGE SCALE GENOMIC DNA]</scope>
    <source>
        <strain evidence="1 2">LYH14W</strain>
    </source>
</reference>
<sequence length="118" mass="12504">MKVTLRVSSGHATTLATRARAADMSQGDYVSSLLDGVAPVAMPADHASTVKALMASTDRVAALSADLNAFLRVLGRASVPQLEPYRASITSLTKDVRQHLAVAAALVAELRPARRPRR</sequence>